<name>A0ABR4JJ65_9EURO</name>
<dbReference type="PROSITE" id="PS00217">
    <property type="entry name" value="SUGAR_TRANSPORT_2"/>
    <property type="match status" value="1"/>
</dbReference>
<keyword evidence="11" id="KW-1185">Reference proteome</keyword>
<feature type="transmembrane region" description="Helical" evidence="8">
    <location>
        <begin position="344"/>
        <end position="367"/>
    </location>
</feature>
<accession>A0ABR4JJ65</accession>
<feature type="transmembrane region" description="Helical" evidence="8">
    <location>
        <begin position="440"/>
        <end position="458"/>
    </location>
</feature>
<feature type="transmembrane region" description="Helical" evidence="8">
    <location>
        <begin position="221"/>
        <end position="246"/>
    </location>
</feature>
<feature type="transmembrane region" description="Helical" evidence="8">
    <location>
        <begin position="470"/>
        <end position="491"/>
    </location>
</feature>
<keyword evidence="5 8" id="KW-1133">Transmembrane helix</keyword>
<evidence type="ECO:0000256" key="6">
    <source>
        <dbReference type="ARBA" id="ARBA00023136"/>
    </source>
</evidence>
<proteinExistence type="inferred from homology"/>
<feature type="transmembrane region" description="Helical" evidence="8">
    <location>
        <begin position="311"/>
        <end position="332"/>
    </location>
</feature>
<feature type="transmembrane region" description="Helical" evidence="8">
    <location>
        <begin position="402"/>
        <end position="428"/>
    </location>
</feature>
<keyword evidence="4 8" id="KW-0812">Transmembrane</keyword>
<comment type="similarity">
    <text evidence="2 7">Belongs to the major facilitator superfamily. Sugar transporter (TC 2.A.1.1) family.</text>
</comment>
<dbReference type="NCBIfam" id="TIGR00879">
    <property type="entry name" value="SP"/>
    <property type="match status" value="1"/>
</dbReference>
<sequence>MRSSTDVLFQPLSPETPGLRPLGSVARAAAQAEKQVTFPDSVRWYLKAIGWSVIVSSTLIMEGFDTLLIFSFFSLPAFGRKYGEPASNGDYDIPPLWQFGLSAATQAGQIVGLLFNGILADRVGYRATLVAALTFLFLSILVSFFATSLEMLLAAQVLCGVPWGVFQTLTINYAAEVMPVNLRAYLLSSINLCWVLGQILSSGVVRAFINTNSQWSYRIPFALQWAIGLPILVGVLLAPESPWWWIRHKRPDAARKSLQRLTKTSGGPVNVDEIVSMMIHTNEMEKYLTDKDSGISYIDCFRRADIRRTEIACLVWITQQVCGTSLVGWAAYFYEQAGIGTKNAYNLSVGTFGVAILGCAVSFFLLSRVGRRRLYLSGLLALTATLVATGAVGAAPESEGQSWALGTLLLVVTFIYNVTIGPICYVLVAEIPSTRLRVKTVVLARVAYNLSGILINWITPRMLSPESWDWRGKAAFVFAGTTISCFVYCYWRLPETFGLSYLEIDILFAKKAKATKFRDVQRILESSGYYNLEEYGRTDHCPFRRY</sequence>
<dbReference type="PANTHER" id="PTHR48022:SF49">
    <property type="entry name" value="SUGAR TRANSPORTER, PUTATIVE (AFU_ORTHOLOGUE AFUA_8G01340)-RELATED"/>
    <property type="match status" value="1"/>
</dbReference>
<evidence type="ECO:0000256" key="1">
    <source>
        <dbReference type="ARBA" id="ARBA00004141"/>
    </source>
</evidence>
<evidence type="ECO:0000256" key="7">
    <source>
        <dbReference type="RuleBase" id="RU003346"/>
    </source>
</evidence>
<feature type="transmembrane region" description="Helical" evidence="8">
    <location>
        <begin position="127"/>
        <end position="146"/>
    </location>
</feature>
<feature type="transmembrane region" description="Helical" evidence="8">
    <location>
        <begin position="374"/>
        <end position="396"/>
    </location>
</feature>
<keyword evidence="3 7" id="KW-0813">Transport</keyword>
<evidence type="ECO:0000313" key="10">
    <source>
        <dbReference type="EMBL" id="KAL2840075.1"/>
    </source>
</evidence>
<organism evidence="10 11">
    <name type="scientific">Aspergillus pseudoustus</name>
    <dbReference type="NCBI Taxonomy" id="1810923"/>
    <lineage>
        <taxon>Eukaryota</taxon>
        <taxon>Fungi</taxon>
        <taxon>Dikarya</taxon>
        <taxon>Ascomycota</taxon>
        <taxon>Pezizomycotina</taxon>
        <taxon>Eurotiomycetes</taxon>
        <taxon>Eurotiomycetidae</taxon>
        <taxon>Eurotiales</taxon>
        <taxon>Aspergillaceae</taxon>
        <taxon>Aspergillus</taxon>
        <taxon>Aspergillus subgen. Nidulantes</taxon>
    </lineage>
</organism>
<feature type="domain" description="Major facilitator superfamily (MFS) profile" evidence="9">
    <location>
        <begin position="51"/>
        <end position="497"/>
    </location>
</feature>
<comment type="caution">
    <text evidence="10">The sequence shown here is derived from an EMBL/GenBank/DDBJ whole genome shotgun (WGS) entry which is preliminary data.</text>
</comment>
<dbReference type="Pfam" id="PF00083">
    <property type="entry name" value="Sugar_tr"/>
    <property type="match status" value="1"/>
</dbReference>
<protein>
    <submittedName>
        <fullName evidence="10">General substrate transporter</fullName>
    </submittedName>
</protein>
<evidence type="ECO:0000256" key="4">
    <source>
        <dbReference type="ARBA" id="ARBA00022692"/>
    </source>
</evidence>
<dbReference type="Proteomes" id="UP001610446">
    <property type="component" value="Unassembled WGS sequence"/>
</dbReference>
<evidence type="ECO:0000256" key="5">
    <source>
        <dbReference type="ARBA" id="ARBA00022989"/>
    </source>
</evidence>
<dbReference type="InterPro" id="IPR050360">
    <property type="entry name" value="MFS_Sugar_Transporters"/>
</dbReference>
<dbReference type="InterPro" id="IPR005828">
    <property type="entry name" value="MFS_sugar_transport-like"/>
</dbReference>
<dbReference type="PROSITE" id="PS50850">
    <property type="entry name" value="MFS"/>
    <property type="match status" value="1"/>
</dbReference>
<dbReference type="InterPro" id="IPR020846">
    <property type="entry name" value="MFS_dom"/>
</dbReference>
<evidence type="ECO:0000256" key="3">
    <source>
        <dbReference type="ARBA" id="ARBA00022448"/>
    </source>
</evidence>
<dbReference type="InterPro" id="IPR005829">
    <property type="entry name" value="Sugar_transporter_CS"/>
</dbReference>
<comment type="subcellular location">
    <subcellularLocation>
        <location evidence="1">Membrane</location>
        <topology evidence="1">Multi-pass membrane protein</topology>
    </subcellularLocation>
</comment>
<reference evidence="10 11" key="1">
    <citation type="submission" date="2024-07" db="EMBL/GenBank/DDBJ databases">
        <title>Section-level genome sequencing and comparative genomics of Aspergillus sections Usti and Cavernicolus.</title>
        <authorList>
            <consortium name="Lawrence Berkeley National Laboratory"/>
            <person name="Nybo J.L."/>
            <person name="Vesth T.C."/>
            <person name="Theobald S."/>
            <person name="Frisvad J.C."/>
            <person name="Larsen T.O."/>
            <person name="Kjaerboelling I."/>
            <person name="Rothschild-Mancinelli K."/>
            <person name="Lyhne E.K."/>
            <person name="Kogle M.E."/>
            <person name="Barry K."/>
            <person name="Clum A."/>
            <person name="Na H."/>
            <person name="Ledsgaard L."/>
            <person name="Lin J."/>
            <person name="Lipzen A."/>
            <person name="Kuo A."/>
            <person name="Riley R."/>
            <person name="Mondo S."/>
            <person name="Labutti K."/>
            <person name="Haridas S."/>
            <person name="Pangalinan J."/>
            <person name="Salamov A.A."/>
            <person name="Simmons B.A."/>
            <person name="Magnuson J.K."/>
            <person name="Chen J."/>
            <person name="Drula E."/>
            <person name="Henrissat B."/>
            <person name="Wiebenga A."/>
            <person name="Lubbers R.J."/>
            <person name="Gomes A.C."/>
            <person name="Makela M.R."/>
            <person name="Stajich J."/>
            <person name="Grigoriev I.V."/>
            <person name="Mortensen U.H."/>
            <person name="De Vries R.P."/>
            <person name="Baker S.E."/>
            <person name="Andersen M.R."/>
        </authorList>
    </citation>
    <scope>NUCLEOTIDE SEQUENCE [LARGE SCALE GENOMIC DNA]</scope>
    <source>
        <strain evidence="10 11">CBS 123904</strain>
    </source>
</reference>
<feature type="transmembrane region" description="Helical" evidence="8">
    <location>
        <begin position="185"/>
        <end position="209"/>
    </location>
</feature>
<dbReference type="EMBL" id="JBFXLU010000125">
    <property type="protein sequence ID" value="KAL2840075.1"/>
    <property type="molecule type" value="Genomic_DNA"/>
</dbReference>
<evidence type="ECO:0000256" key="8">
    <source>
        <dbReference type="SAM" id="Phobius"/>
    </source>
</evidence>
<evidence type="ECO:0000313" key="11">
    <source>
        <dbReference type="Proteomes" id="UP001610446"/>
    </source>
</evidence>
<dbReference type="SUPFAM" id="SSF103473">
    <property type="entry name" value="MFS general substrate transporter"/>
    <property type="match status" value="1"/>
</dbReference>
<feature type="transmembrane region" description="Helical" evidence="8">
    <location>
        <begin position="95"/>
        <end position="115"/>
    </location>
</feature>
<dbReference type="InterPro" id="IPR003663">
    <property type="entry name" value="Sugar/inositol_transpt"/>
</dbReference>
<feature type="transmembrane region" description="Helical" evidence="8">
    <location>
        <begin position="48"/>
        <end position="75"/>
    </location>
</feature>
<evidence type="ECO:0000259" key="9">
    <source>
        <dbReference type="PROSITE" id="PS50850"/>
    </source>
</evidence>
<evidence type="ECO:0000256" key="2">
    <source>
        <dbReference type="ARBA" id="ARBA00010992"/>
    </source>
</evidence>
<keyword evidence="6 8" id="KW-0472">Membrane</keyword>
<dbReference type="InterPro" id="IPR036259">
    <property type="entry name" value="MFS_trans_sf"/>
</dbReference>
<gene>
    <name evidence="10" type="ORF">BJY01DRAFT_257508</name>
</gene>
<dbReference type="PANTHER" id="PTHR48022">
    <property type="entry name" value="PLASTIDIC GLUCOSE TRANSPORTER 4"/>
    <property type="match status" value="1"/>
</dbReference>
<feature type="transmembrane region" description="Helical" evidence="8">
    <location>
        <begin position="152"/>
        <end position="173"/>
    </location>
</feature>
<dbReference type="Gene3D" id="1.20.1250.20">
    <property type="entry name" value="MFS general substrate transporter like domains"/>
    <property type="match status" value="1"/>
</dbReference>